<dbReference type="EMBL" id="JBIGIB010000003">
    <property type="protein sequence ID" value="MFG6467515.1"/>
    <property type="molecule type" value="Genomic_DNA"/>
</dbReference>
<accession>A0ABW7GZW2</accession>
<protein>
    <submittedName>
        <fullName evidence="1">Uncharacterized protein</fullName>
    </submittedName>
</protein>
<keyword evidence="2" id="KW-1185">Reference proteome</keyword>
<name>A0ABW7GZW2_9BURK</name>
<organism evidence="1 2">
    <name type="scientific">Pelomonas baiyunensis</name>
    <dbReference type="NCBI Taxonomy" id="3299026"/>
    <lineage>
        <taxon>Bacteria</taxon>
        <taxon>Pseudomonadati</taxon>
        <taxon>Pseudomonadota</taxon>
        <taxon>Betaproteobacteria</taxon>
        <taxon>Burkholderiales</taxon>
        <taxon>Sphaerotilaceae</taxon>
        <taxon>Roseateles</taxon>
    </lineage>
</organism>
<dbReference type="RefSeq" id="WP_394385162.1">
    <property type="nucleotide sequence ID" value="NZ_JBIGIB010000003.1"/>
</dbReference>
<comment type="caution">
    <text evidence="1">The sequence shown here is derived from an EMBL/GenBank/DDBJ whole genome shotgun (WGS) entry which is preliminary data.</text>
</comment>
<gene>
    <name evidence="1" type="ORF">ACG01O_12905</name>
</gene>
<evidence type="ECO:0000313" key="1">
    <source>
        <dbReference type="EMBL" id="MFG6467515.1"/>
    </source>
</evidence>
<reference evidence="1 2" key="1">
    <citation type="submission" date="2024-08" db="EMBL/GenBank/DDBJ databases">
        <authorList>
            <person name="Lu H."/>
        </authorList>
    </citation>
    <scope>NUCLEOTIDE SEQUENCE [LARGE SCALE GENOMIC DNA]</scope>
    <source>
        <strain evidence="1 2">BYS87W</strain>
    </source>
</reference>
<evidence type="ECO:0000313" key="2">
    <source>
        <dbReference type="Proteomes" id="UP001606303"/>
    </source>
</evidence>
<dbReference type="Proteomes" id="UP001606303">
    <property type="component" value="Unassembled WGS sequence"/>
</dbReference>
<proteinExistence type="predicted"/>
<sequence length="178" mass="19351">MDRASPTIWNSRACLELVRLAKEQHPEPCIVPASAATALCVAGINAVAKRLYRHVWVIDCSPQAERRRRGLLTRLREPLALRVSYGVCDPAEHGTGAAAAPGAWARAVHDGNSLGPSSWLPGSARRLVDARRDERLCIYVSPHGHPDAEHCDGSVIRSLGLCDITVMAAGPVRWHWDG</sequence>